<gene>
    <name evidence="1" type="primary">Dyak\GE29103</name>
    <name evidence="1" type="synonym">GE29103</name>
    <name evidence="1" type="ORF">Dyak_GE29103</name>
</gene>
<dbReference type="EMBL" id="CM000160">
    <property type="protein sequence ID" value="KRK03162.1"/>
    <property type="molecule type" value="Genomic_DNA"/>
</dbReference>
<reference evidence="1 2" key="1">
    <citation type="journal article" date="2007" name="Nature">
        <title>Evolution of genes and genomes on the Drosophila phylogeny.</title>
        <authorList>
            <consortium name="Drosophila 12 Genomes Consortium"/>
            <person name="Clark A.G."/>
            <person name="Eisen M.B."/>
            <person name="Smith D.R."/>
            <person name="Bergman C.M."/>
            <person name="Oliver B."/>
            <person name="Markow T.A."/>
            <person name="Kaufman T.C."/>
            <person name="Kellis M."/>
            <person name="Gelbart W."/>
            <person name="Iyer V.N."/>
            <person name="Pollard D.A."/>
            <person name="Sackton T.B."/>
            <person name="Larracuente A.M."/>
            <person name="Singh N.D."/>
            <person name="Abad J.P."/>
            <person name="Abt D.N."/>
            <person name="Adryan B."/>
            <person name="Aguade M."/>
            <person name="Akashi H."/>
            <person name="Anderson W.W."/>
            <person name="Aquadro C.F."/>
            <person name="Ardell D.H."/>
            <person name="Arguello R."/>
            <person name="Artieri C.G."/>
            <person name="Barbash D.A."/>
            <person name="Barker D."/>
            <person name="Barsanti P."/>
            <person name="Batterham P."/>
            <person name="Batzoglou S."/>
            <person name="Begun D."/>
            <person name="Bhutkar A."/>
            <person name="Blanco E."/>
            <person name="Bosak S.A."/>
            <person name="Bradley R.K."/>
            <person name="Brand A.D."/>
            <person name="Brent M.R."/>
            <person name="Brooks A.N."/>
            <person name="Brown R.H."/>
            <person name="Butlin R.K."/>
            <person name="Caggese C."/>
            <person name="Calvi B.R."/>
            <person name="Bernardo de Carvalho A."/>
            <person name="Caspi A."/>
            <person name="Castrezana S."/>
            <person name="Celniker S.E."/>
            <person name="Chang J.L."/>
            <person name="Chapple C."/>
            <person name="Chatterji S."/>
            <person name="Chinwalla A."/>
            <person name="Civetta A."/>
            <person name="Clifton S.W."/>
            <person name="Comeron J.M."/>
            <person name="Costello J.C."/>
            <person name="Coyne J.A."/>
            <person name="Daub J."/>
            <person name="David R.G."/>
            <person name="Delcher A.L."/>
            <person name="Delehaunty K."/>
            <person name="Do C.B."/>
            <person name="Ebling H."/>
            <person name="Edwards K."/>
            <person name="Eickbush T."/>
            <person name="Evans J.D."/>
            <person name="Filipski A."/>
            <person name="Findeiss S."/>
            <person name="Freyhult E."/>
            <person name="Fulton L."/>
            <person name="Fulton R."/>
            <person name="Garcia A.C."/>
            <person name="Gardiner A."/>
            <person name="Garfield D.A."/>
            <person name="Garvin B.E."/>
            <person name="Gibson G."/>
            <person name="Gilbert D."/>
            <person name="Gnerre S."/>
            <person name="Godfrey J."/>
            <person name="Good R."/>
            <person name="Gotea V."/>
            <person name="Gravely B."/>
            <person name="Greenberg A.J."/>
            <person name="Griffiths-Jones S."/>
            <person name="Gross S."/>
            <person name="Guigo R."/>
            <person name="Gustafson E.A."/>
            <person name="Haerty W."/>
            <person name="Hahn M.W."/>
            <person name="Halligan D.L."/>
            <person name="Halpern A.L."/>
            <person name="Halter G.M."/>
            <person name="Han M.V."/>
            <person name="Heger A."/>
            <person name="Hillier L."/>
            <person name="Hinrichs A.S."/>
            <person name="Holmes I."/>
            <person name="Hoskins R.A."/>
            <person name="Hubisz M.J."/>
            <person name="Hultmark D."/>
            <person name="Huntley M.A."/>
            <person name="Jaffe D.B."/>
            <person name="Jagadeeshan S."/>
            <person name="Jeck W.R."/>
            <person name="Johnson J."/>
            <person name="Jones C.D."/>
            <person name="Jordan W.C."/>
            <person name="Karpen G.H."/>
            <person name="Kataoka E."/>
            <person name="Keightley P.D."/>
            <person name="Kheradpour P."/>
            <person name="Kirkness E.F."/>
            <person name="Koerich L.B."/>
            <person name="Kristiansen K."/>
            <person name="Kudrna D."/>
            <person name="Kulathinal R.J."/>
            <person name="Kumar S."/>
            <person name="Kwok R."/>
            <person name="Lander E."/>
            <person name="Langley C.H."/>
            <person name="Lapoint R."/>
            <person name="Lazzaro B.P."/>
            <person name="Lee S.J."/>
            <person name="Levesque L."/>
            <person name="Li R."/>
            <person name="Lin C.F."/>
            <person name="Lin M.F."/>
            <person name="Lindblad-Toh K."/>
            <person name="Llopart A."/>
            <person name="Long M."/>
            <person name="Low L."/>
            <person name="Lozovsky E."/>
            <person name="Lu J."/>
            <person name="Luo M."/>
            <person name="Machado C.A."/>
            <person name="Makalowski W."/>
            <person name="Marzo M."/>
            <person name="Matsuda M."/>
            <person name="Matzkin L."/>
            <person name="McAllister B."/>
            <person name="McBride C.S."/>
            <person name="McKernan B."/>
            <person name="McKernan K."/>
            <person name="Mendez-Lago M."/>
            <person name="Minx P."/>
            <person name="Mollenhauer M.U."/>
            <person name="Montooth K."/>
            <person name="Mount S.M."/>
            <person name="Mu X."/>
            <person name="Myers E."/>
            <person name="Negre B."/>
            <person name="Newfeld S."/>
            <person name="Nielsen R."/>
            <person name="Noor M.A."/>
            <person name="O'Grady P."/>
            <person name="Pachter L."/>
            <person name="Papaceit M."/>
            <person name="Parisi M.J."/>
            <person name="Parisi M."/>
            <person name="Parts L."/>
            <person name="Pedersen J.S."/>
            <person name="Pesole G."/>
            <person name="Phillippy A.M."/>
            <person name="Ponting C.P."/>
            <person name="Pop M."/>
            <person name="Porcelli D."/>
            <person name="Powell J.R."/>
            <person name="Prohaska S."/>
            <person name="Pruitt K."/>
            <person name="Puig M."/>
            <person name="Quesneville H."/>
            <person name="Ram K.R."/>
            <person name="Rand D."/>
            <person name="Rasmussen M.D."/>
            <person name="Reed L.K."/>
            <person name="Reenan R."/>
            <person name="Reily A."/>
            <person name="Remington K.A."/>
            <person name="Rieger T.T."/>
            <person name="Ritchie M.G."/>
            <person name="Robin C."/>
            <person name="Rogers Y.H."/>
            <person name="Rohde C."/>
            <person name="Rozas J."/>
            <person name="Rubenfield M.J."/>
            <person name="Ruiz A."/>
            <person name="Russo S."/>
            <person name="Salzberg S.L."/>
            <person name="Sanchez-Gracia A."/>
            <person name="Saranga D.J."/>
            <person name="Sato H."/>
            <person name="Schaeffer S.W."/>
            <person name="Schatz M.C."/>
            <person name="Schlenke T."/>
            <person name="Schwartz R."/>
            <person name="Segarra C."/>
            <person name="Singh R.S."/>
            <person name="Sirot L."/>
            <person name="Sirota M."/>
            <person name="Sisneros N.B."/>
            <person name="Smith C.D."/>
            <person name="Smith T.F."/>
            <person name="Spieth J."/>
            <person name="Stage D.E."/>
            <person name="Stark A."/>
            <person name="Stephan W."/>
            <person name="Strausberg R.L."/>
            <person name="Strempel S."/>
            <person name="Sturgill D."/>
            <person name="Sutton G."/>
            <person name="Sutton G.G."/>
            <person name="Tao W."/>
            <person name="Teichmann S."/>
            <person name="Tobari Y.N."/>
            <person name="Tomimura Y."/>
            <person name="Tsolas J.M."/>
            <person name="Valente V.L."/>
            <person name="Venter E."/>
            <person name="Venter J.C."/>
            <person name="Vicario S."/>
            <person name="Vieira F.G."/>
            <person name="Vilella A.J."/>
            <person name="Villasante A."/>
            <person name="Walenz B."/>
            <person name="Wang J."/>
            <person name="Wasserman M."/>
            <person name="Watts T."/>
            <person name="Wilson D."/>
            <person name="Wilson R.K."/>
            <person name="Wing R.A."/>
            <person name="Wolfner M.F."/>
            <person name="Wong A."/>
            <person name="Wong G.K."/>
            <person name="Wu C.I."/>
            <person name="Wu G."/>
            <person name="Yamamoto D."/>
            <person name="Yang H.P."/>
            <person name="Yang S.P."/>
            <person name="Yorke J.A."/>
            <person name="Yoshida K."/>
            <person name="Zdobnov E."/>
            <person name="Zhang P."/>
            <person name="Zhang Y."/>
            <person name="Zimin A.V."/>
            <person name="Baldwin J."/>
            <person name="Abdouelleil A."/>
            <person name="Abdulkadir J."/>
            <person name="Abebe A."/>
            <person name="Abera B."/>
            <person name="Abreu J."/>
            <person name="Acer S.C."/>
            <person name="Aftuck L."/>
            <person name="Alexander A."/>
            <person name="An P."/>
            <person name="Anderson E."/>
            <person name="Anderson S."/>
            <person name="Arachi H."/>
            <person name="Azer M."/>
            <person name="Bachantsang P."/>
            <person name="Barry A."/>
            <person name="Bayul T."/>
            <person name="Berlin A."/>
            <person name="Bessette D."/>
            <person name="Bloom T."/>
            <person name="Blye J."/>
            <person name="Boguslavskiy L."/>
            <person name="Bonnet C."/>
            <person name="Boukhgalter B."/>
            <person name="Bourzgui I."/>
            <person name="Brown A."/>
            <person name="Cahill P."/>
            <person name="Channer S."/>
            <person name="Cheshatsang Y."/>
            <person name="Chuda L."/>
            <person name="Citroen M."/>
            <person name="Collymore A."/>
            <person name="Cooke P."/>
            <person name="Costello M."/>
            <person name="D'Aco K."/>
            <person name="Daza R."/>
            <person name="De Haan G."/>
            <person name="DeGray S."/>
            <person name="DeMaso C."/>
            <person name="Dhargay N."/>
            <person name="Dooley K."/>
            <person name="Dooley E."/>
            <person name="Doricent M."/>
            <person name="Dorje P."/>
            <person name="Dorjee K."/>
            <person name="Dupes A."/>
            <person name="Elong R."/>
            <person name="Falk J."/>
            <person name="Farina A."/>
            <person name="Faro S."/>
            <person name="Ferguson D."/>
            <person name="Fisher S."/>
            <person name="Foley C.D."/>
            <person name="Franke A."/>
            <person name="Friedrich D."/>
            <person name="Gadbois L."/>
            <person name="Gearin G."/>
            <person name="Gearin C.R."/>
            <person name="Giannoukos G."/>
            <person name="Goode T."/>
            <person name="Graham J."/>
            <person name="Grandbois E."/>
            <person name="Grewal S."/>
            <person name="Gyaltsen K."/>
            <person name="Hafez N."/>
            <person name="Hagos B."/>
            <person name="Hall J."/>
            <person name="Henson C."/>
            <person name="Hollinger A."/>
            <person name="Honan T."/>
            <person name="Huard M.D."/>
            <person name="Hughes L."/>
            <person name="Hurhula B."/>
            <person name="Husby M.E."/>
            <person name="Kamat A."/>
            <person name="Kanga B."/>
            <person name="Kashin S."/>
            <person name="Khazanovich D."/>
            <person name="Kisner P."/>
            <person name="Lance K."/>
            <person name="Lara M."/>
            <person name="Lee W."/>
            <person name="Lennon N."/>
            <person name="Letendre F."/>
            <person name="LeVine R."/>
            <person name="Lipovsky A."/>
            <person name="Liu X."/>
            <person name="Liu J."/>
            <person name="Liu S."/>
            <person name="Lokyitsang T."/>
            <person name="Lokyitsang Y."/>
            <person name="Lubonja R."/>
            <person name="Lui A."/>
            <person name="MacDonald P."/>
            <person name="Magnisalis V."/>
            <person name="Maru K."/>
            <person name="Matthews C."/>
            <person name="McCusker W."/>
            <person name="McDonough S."/>
            <person name="Mehta T."/>
            <person name="Meldrim J."/>
            <person name="Meneus L."/>
            <person name="Mihai O."/>
            <person name="Mihalev A."/>
            <person name="Mihova T."/>
            <person name="Mittelman R."/>
            <person name="Mlenga V."/>
            <person name="Montmayeur A."/>
            <person name="Mulrain L."/>
            <person name="Navidi A."/>
            <person name="Naylor J."/>
            <person name="Negash T."/>
            <person name="Nguyen T."/>
            <person name="Nguyen N."/>
            <person name="Nicol R."/>
            <person name="Norbu C."/>
            <person name="Norbu N."/>
            <person name="Novod N."/>
            <person name="O'Neill B."/>
            <person name="Osman S."/>
            <person name="Markiewicz E."/>
            <person name="Oyono O.L."/>
            <person name="Patti C."/>
            <person name="Phunkhang P."/>
            <person name="Pierre F."/>
            <person name="Priest M."/>
            <person name="Raghuraman S."/>
            <person name="Rege F."/>
            <person name="Reyes R."/>
            <person name="Rise C."/>
            <person name="Rogov P."/>
            <person name="Ross K."/>
            <person name="Ryan E."/>
            <person name="Settipalli S."/>
            <person name="Shea T."/>
            <person name="Sherpa N."/>
            <person name="Shi L."/>
            <person name="Shih D."/>
            <person name="Sparrow T."/>
            <person name="Spaulding J."/>
            <person name="Stalker J."/>
            <person name="Stange-Thomann N."/>
            <person name="Stavropoulos S."/>
            <person name="Stone C."/>
            <person name="Strader C."/>
            <person name="Tesfaye S."/>
            <person name="Thomson T."/>
            <person name="Thoulutsang Y."/>
            <person name="Thoulutsang D."/>
            <person name="Topham K."/>
            <person name="Topping I."/>
            <person name="Tsamla T."/>
            <person name="Vassiliev H."/>
            <person name="Vo A."/>
            <person name="Wangchuk T."/>
            <person name="Wangdi T."/>
            <person name="Weiand M."/>
            <person name="Wilkinson J."/>
            <person name="Wilson A."/>
            <person name="Yadav S."/>
            <person name="Young G."/>
            <person name="Yu Q."/>
            <person name="Zembek L."/>
            <person name="Zhong D."/>
            <person name="Zimmer A."/>
            <person name="Zwirko Z."/>
            <person name="Jaffe D.B."/>
            <person name="Alvarez P."/>
            <person name="Brockman W."/>
            <person name="Butler J."/>
            <person name="Chin C."/>
            <person name="Gnerre S."/>
            <person name="Grabherr M."/>
            <person name="Kleber M."/>
            <person name="Mauceli E."/>
            <person name="MacCallum I."/>
        </authorList>
    </citation>
    <scope>NUCLEOTIDE SEQUENCE [LARGE SCALE GENOMIC DNA]</scope>
    <source>
        <strain evidence="2">Tai18E2 / Tucson 14021-0261.01</strain>
    </source>
</reference>
<dbReference type="AlphaFoldDB" id="A0A0R1E639"/>
<protein>
    <submittedName>
        <fullName evidence="1">Uncharacterized protein</fullName>
    </submittedName>
</protein>
<dbReference type="Proteomes" id="UP000002282">
    <property type="component" value="Chromosome 3R"/>
</dbReference>
<dbReference type="OrthoDB" id="7211176at2759"/>
<accession>A0A0R1E639</accession>
<proteinExistence type="predicted"/>
<keyword evidence="2" id="KW-1185">Reference proteome</keyword>
<name>A0A0R1E639_DROYA</name>
<organism evidence="1 2">
    <name type="scientific">Drosophila yakuba</name>
    <name type="common">Fruit fly</name>
    <dbReference type="NCBI Taxonomy" id="7245"/>
    <lineage>
        <taxon>Eukaryota</taxon>
        <taxon>Metazoa</taxon>
        <taxon>Ecdysozoa</taxon>
        <taxon>Arthropoda</taxon>
        <taxon>Hexapoda</taxon>
        <taxon>Insecta</taxon>
        <taxon>Pterygota</taxon>
        <taxon>Neoptera</taxon>
        <taxon>Endopterygota</taxon>
        <taxon>Diptera</taxon>
        <taxon>Brachycera</taxon>
        <taxon>Muscomorpha</taxon>
        <taxon>Ephydroidea</taxon>
        <taxon>Drosophilidae</taxon>
        <taxon>Drosophila</taxon>
        <taxon>Sophophora</taxon>
    </lineage>
</organism>
<evidence type="ECO:0000313" key="2">
    <source>
        <dbReference type="Proteomes" id="UP000002282"/>
    </source>
</evidence>
<dbReference type="KEGG" id="dya:Dyak_GE29103"/>
<evidence type="ECO:0000313" key="1">
    <source>
        <dbReference type="EMBL" id="KRK03162.1"/>
    </source>
</evidence>
<sequence>MLASAQPRETEDFQIIACNMYTDCCSGRNLTYGSYCGYPAKRLTKTYLSPNELTSIKKQQSKSINDEVKVIGLPSESEWENMIHSLLPKYFNSGN</sequence>
<reference evidence="1 2" key="2">
    <citation type="journal article" date="2007" name="PLoS Biol.">
        <title>Principles of genome evolution in the Drosophila melanogaster species group.</title>
        <authorList>
            <person name="Ranz J.M."/>
            <person name="Maurin D."/>
            <person name="Chan Y.S."/>
            <person name="von Grotthuss M."/>
            <person name="Hillier L.W."/>
            <person name="Roote J."/>
            <person name="Ashburner M."/>
            <person name="Bergman C.M."/>
        </authorList>
    </citation>
    <scope>NUCLEOTIDE SEQUENCE [LARGE SCALE GENOMIC DNA]</scope>
    <source>
        <strain evidence="2">Tai18E2 / Tucson 14021-0261.01</strain>
    </source>
</reference>